<feature type="domain" description="GTP-binding protein TrmE N-terminal" evidence="8">
    <location>
        <begin position="8"/>
        <end position="131"/>
    </location>
</feature>
<keyword evidence="6" id="KW-0630">Potassium</keyword>
<evidence type="ECO:0000313" key="9">
    <source>
        <dbReference type="EMBL" id="HDD52900.1"/>
    </source>
</evidence>
<name>A0A7C0YDF7_9BACT</name>
<proteinExistence type="predicted"/>
<dbReference type="PANTHER" id="PTHR42714">
    <property type="entry name" value="TRNA MODIFICATION GTPASE GTPBP3"/>
    <property type="match status" value="1"/>
</dbReference>
<keyword evidence="2" id="KW-0479">Metal-binding</keyword>
<dbReference type="InterPro" id="IPR027266">
    <property type="entry name" value="TrmE/GcvT-like"/>
</dbReference>
<reference evidence="9" key="1">
    <citation type="journal article" date="2020" name="mSystems">
        <title>Genome- and Community-Level Interaction Insights into Carbon Utilization and Element Cycling Functions of Hydrothermarchaeota in Hydrothermal Sediment.</title>
        <authorList>
            <person name="Zhou Z."/>
            <person name="Liu Y."/>
            <person name="Xu W."/>
            <person name="Pan J."/>
            <person name="Luo Z.H."/>
            <person name="Li M."/>
        </authorList>
    </citation>
    <scope>NUCLEOTIDE SEQUENCE [LARGE SCALE GENOMIC DNA]</scope>
    <source>
        <strain evidence="9">HyVt-115</strain>
    </source>
</reference>
<evidence type="ECO:0000256" key="7">
    <source>
        <dbReference type="ARBA" id="ARBA00023134"/>
    </source>
</evidence>
<keyword evidence="3" id="KW-0547">Nucleotide-binding</keyword>
<evidence type="ECO:0000256" key="2">
    <source>
        <dbReference type="ARBA" id="ARBA00022723"/>
    </source>
</evidence>
<sequence length="156" mass="16477">MCYSLDDTIVAVATPPGVGALGIVRLSGNEAFKIASKVLQKPSGGFYSVGSLPSHTVHYAFLVDPVGGERIDEVLFALFKAPKSYTSQDMVEVTCHGGPVVLERALEAFVVAGARLARPGEFTLRAFLLGRLDLAQAEAVADLIESASEEGRRAAL</sequence>
<dbReference type="GO" id="GO:0005525">
    <property type="term" value="F:GTP binding"/>
    <property type="evidence" value="ECO:0007669"/>
    <property type="project" value="UniProtKB-KW"/>
</dbReference>
<feature type="non-terminal residue" evidence="9">
    <location>
        <position position="156"/>
    </location>
</feature>
<evidence type="ECO:0000256" key="1">
    <source>
        <dbReference type="ARBA" id="ARBA00022694"/>
    </source>
</evidence>
<dbReference type="SUPFAM" id="SSF103025">
    <property type="entry name" value="Folate-binding domain"/>
    <property type="match status" value="1"/>
</dbReference>
<dbReference type="Pfam" id="PF10396">
    <property type="entry name" value="TrmE_N"/>
    <property type="match status" value="1"/>
</dbReference>
<dbReference type="GO" id="GO:0046872">
    <property type="term" value="F:metal ion binding"/>
    <property type="evidence" value="ECO:0007669"/>
    <property type="project" value="UniProtKB-KW"/>
</dbReference>
<keyword evidence="7" id="KW-0342">GTP-binding</keyword>
<protein>
    <submittedName>
        <fullName evidence="9">tRNA uridine-5-carboxymethylaminomethyl(34) synthesis GTPase MnmE</fullName>
    </submittedName>
</protein>
<dbReference type="GO" id="GO:0016787">
    <property type="term" value="F:hydrolase activity"/>
    <property type="evidence" value="ECO:0007669"/>
    <property type="project" value="UniProtKB-KW"/>
</dbReference>
<evidence type="ECO:0000256" key="5">
    <source>
        <dbReference type="ARBA" id="ARBA00022842"/>
    </source>
</evidence>
<keyword evidence="5" id="KW-0460">Magnesium</keyword>
<evidence type="ECO:0000256" key="3">
    <source>
        <dbReference type="ARBA" id="ARBA00022741"/>
    </source>
</evidence>
<comment type="caution">
    <text evidence="9">The sequence shown here is derived from an EMBL/GenBank/DDBJ whole genome shotgun (WGS) entry which is preliminary data.</text>
</comment>
<dbReference type="GO" id="GO:0005829">
    <property type="term" value="C:cytosol"/>
    <property type="evidence" value="ECO:0007669"/>
    <property type="project" value="TreeGrafter"/>
</dbReference>
<gene>
    <name evidence="9" type="ORF">ENF32_02380</name>
</gene>
<dbReference type="EMBL" id="DQWS01000094">
    <property type="protein sequence ID" value="HDD52900.1"/>
    <property type="molecule type" value="Genomic_DNA"/>
</dbReference>
<keyword evidence="1" id="KW-0819">tRNA processing</keyword>
<organism evidence="9">
    <name type="scientific">Thermosulfidibacter takaii</name>
    <dbReference type="NCBI Taxonomy" id="412593"/>
    <lineage>
        <taxon>Bacteria</taxon>
        <taxon>Pseudomonadati</taxon>
        <taxon>Thermosulfidibacterota</taxon>
        <taxon>Thermosulfidibacteria</taxon>
        <taxon>Thermosulfidibacterales</taxon>
        <taxon>Thermosulfidibacteraceae</taxon>
    </lineage>
</organism>
<dbReference type="Proteomes" id="UP000885690">
    <property type="component" value="Unassembled WGS sequence"/>
</dbReference>
<dbReference type="GO" id="GO:0042802">
    <property type="term" value="F:identical protein binding"/>
    <property type="evidence" value="ECO:0007669"/>
    <property type="project" value="UniProtKB-ARBA"/>
</dbReference>
<dbReference type="GO" id="GO:0002098">
    <property type="term" value="P:tRNA wobble uridine modification"/>
    <property type="evidence" value="ECO:0007669"/>
    <property type="project" value="TreeGrafter"/>
</dbReference>
<dbReference type="InterPro" id="IPR018948">
    <property type="entry name" value="GTP-bd_TrmE_N"/>
</dbReference>
<dbReference type="GO" id="GO:0030488">
    <property type="term" value="P:tRNA methylation"/>
    <property type="evidence" value="ECO:0007669"/>
    <property type="project" value="TreeGrafter"/>
</dbReference>
<accession>A0A7C0YDF7</accession>
<evidence type="ECO:0000256" key="4">
    <source>
        <dbReference type="ARBA" id="ARBA00022801"/>
    </source>
</evidence>
<dbReference type="AlphaFoldDB" id="A0A7C0YDF7"/>
<evidence type="ECO:0000259" key="8">
    <source>
        <dbReference type="Pfam" id="PF10396"/>
    </source>
</evidence>
<dbReference type="PANTHER" id="PTHR42714:SF2">
    <property type="entry name" value="TRNA MODIFICATION GTPASE GTPBP3, MITOCHONDRIAL"/>
    <property type="match status" value="1"/>
</dbReference>
<dbReference type="FunFam" id="3.30.1360.120:FF:000003">
    <property type="entry name" value="tRNA modification GTPase MnmE"/>
    <property type="match status" value="1"/>
</dbReference>
<evidence type="ECO:0000256" key="6">
    <source>
        <dbReference type="ARBA" id="ARBA00022958"/>
    </source>
</evidence>
<dbReference type="CDD" id="cd14858">
    <property type="entry name" value="TrmE_N"/>
    <property type="match status" value="1"/>
</dbReference>
<keyword evidence="4" id="KW-0378">Hydrolase</keyword>
<dbReference type="Gene3D" id="3.30.1360.120">
    <property type="entry name" value="Probable tRNA modification gtpase trme, domain 1"/>
    <property type="match status" value="1"/>
</dbReference>